<keyword evidence="2" id="KW-0378">Hydrolase</keyword>
<protein>
    <submittedName>
        <fullName evidence="4">Methanol dehydrogenase activator</fullName>
    </submittedName>
</protein>
<gene>
    <name evidence="4" type="primary">act</name>
    <name evidence="4" type="ORF">BREV_BREV_03504</name>
</gene>
<evidence type="ECO:0000259" key="3">
    <source>
        <dbReference type="PROSITE" id="PS51462"/>
    </source>
</evidence>
<evidence type="ECO:0000256" key="1">
    <source>
        <dbReference type="ARBA" id="ARBA00001946"/>
    </source>
</evidence>
<keyword evidence="5" id="KW-1185">Reference proteome</keyword>
<dbReference type="CDD" id="cd24161">
    <property type="entry name" value="NUDIX_ADPRase_Ndx2"/>
    <property type="match status" value="1"/>
</dbReference>
<dbReference type="PROSITE" id="PS51462">
    <property type="entry name" value="NUDIX"/>
    <property type="match status" value="1"/>
</dbReference>
<evidence type="ECO:0000313" key="4">
    <source>
        <dbReference type="EMBL" id="VDC49191.1"/>
    </source>
</evidence>
<dbReference type="Proteomes" id="UP000289220">
    <property type="component" value="Unassembled WGS sequence"/>
</dbReference>
<evidence type="ECO:0000256" key="2">
    <source>
        <dbReference type="ARBA" id="ARBA00022801"/>
    </source>
</evidence>
<accession>A0A7Z8Y1K8</accession>
<dbReference type="InterPro" id="IPR020084">
    <property type="entry name" value="NUDIX_hydrolase_CS"/>
</dbReference>
<organism evidence="4 5">
    <name type="scientific">Brevundimonas mediterranea</name>
    <dbReference type="NCBI Taxonomy" id="74329"/>
    <lineage>
        <taxon>Bacteria</taxon>
        <taxon>Pseudomonadati</taxon>
        <taxon>Pseudomonadota</taxon>
        <taxon>Alphaproteobacteria</taxon>
        <taxon>Caulobacterales</taxon>
        <taxon>Caulobacteraceae</taxon>
        <taxon>Brevundimonas</taxon>
    </lineage>
</organism>
<evidence type="ECO:0000313" key="5">
    <source>
        <dbReference type="Proteomes" id="UP000289220"/>
    </source>
</evidence>
<dbReference type="SUPFAM" id="SSF55811">
    <property type="entry name" value="Nudix"/>
    <property type="match status" value="1"/>
</dbReference>
<dbReference type="AlphaFoldDB" id="A0A7Z8Y1K8"/>
<name>A0A7Z8Y1K8_9CAUL</name>
<dbReference type="RefSeq" id="WP_154727060.1">
    <property type="nucleotide sequence ID" value="NZ_UXHF01000154.1"/>
</dbReference>
<dbReference type="Gene3D" id="3.90.79.10">
    <property type="entry name" value="Nucleoside Triphosphate Pyrophosphohydrolase"/>
    <property type="match status" value="1"/>
</dbReference>
<proteinExistence type="predicted"/>
<dbReference type="InterPro" id="IPR015797">
    <property type="entry name" value="NUDIX_hydrolase-like_dom_sf"/>
</dbReference>
<comment type="cofactor">
    <cofactor evidence="1">
        <name>Mg(2+)</name>
        <dbReference type="ChEBI" id="CHEBI:18420"/>
    </cofactor>
</comment>
<dbReference type="EMBL" id="UXHF01000154">
    <property type="protein sequence ID" value="VDC49191.1"/>
    <property type="molecule type" value="Genomic_DNA"/>
</dbReference>
<dbReference type="InterPro" id="IPR000086">
    <property type="entry name" value="NUDIX_hydrolase_dom"/>
</dbReference>
<reference evidence="4 5" key="1">
    <citation type="submission" date="2018-11" db="EMBL/GenBank/DDBJ databases">
        <authorList>
            <person name="Peiro R."/>
            <person name="Begona"/>
            <person name="Cbmso G."/>
            <person name="Lopez M."/>
            <person name="Gonzalez S."/>
            <person name="Sacristan E."/>
            <person name="Castillo E."/>
        </authorList>
    </citation>
    <scope>NUCLEOTIDE SEQUENCE [LARGE SCALE GENOMIC DNA]</scope>
    <source>
        <strain evidence="4">Brev_genome</strain>
    </source>
</reference>
<feature type="domain" description="Nudix hydrolase" evidence="3">
    <location>
        <begin position="55"/>
        <end position="183"/>
    </location>
</feature>
<sequence length="208" mass="22351">MSNSDEPKWAEGLVKPPAWRSDGTEVLFDSPWLSLTRHPATAPTGHAADYAVVRFKNVGTGVLPVHDDGTVVLVGQQRFALANYSWEMPEGGAPLDEDPFDGVRRELAEEAGLEAAHWAPALTVEMSNSITDEIGMSWIAWGLSPAPVAPDPTEIIAVVRVPFLDLLDEIGRGTVRDSLTVATAYKAYHMAQNGALPPALAQAMLGRV</sequence>
<dbReference type="Pfam" id="PF00293">
    <property type="entry name" value="NUDIX"/>
    <property type="match status" value="1"/>
</dbReference>
<dbReference type="PROSITE" id="PS00893">
    <property type="entry name" value="NUDIX_BOX"/>
    <property type="match status" value="1"/>
</dbReference>
<comment type="caution">
    <text evidence="4">The sequence shown here is derived from an EMBL/GenBank/DDBJ whole genome shotgun (WGS) entry which is preliminary data.</text>
</comment>
<dbReference type="GO" id="GO:0016787">
    <property type="term" value="F:hydrolase activity"/>
    <property type="evidence" value="ECO:0007669"/>
    <property type="project" value="UniProtKB-KW"/>
</dbReference>